<name>A0AB38FDT6_RHOWR</name>
<dbReference type="Proteomes" id="UP000251211">
    <property type="component" value="Unassembled WGS sequence"/>
</dbReference>
<comment type="caution">
    <text evidence="1">The sequence shown here is derived from an EMBL/GenBank/DDBJ whole genome shotgun (WGS) entry which is preliminary data.</text>
</comment>
<accession>A0AB38FDT6</accession>
<sequence length="29" mass="3130">MDWTLEVVVLPVSDIGRSPLSEDIVNTGS</sequence>
<reference evidence="1 2" key="1">
    <citation type="submission" date="2018-06" db="EMBL/GenBank/DDBJ databases">
        <authorList>
            <consortium name="Pathogen Informatics"/>
            <person name="Doyle S."/>
        </authorList>
    </citation>
    <scope>NUCLEOTIDE SEQUENCE [LARGE SCALE GENOMIC DNA]</scope>
    <source>
        <strain evidence="1 2">NCTC13229</strain>
    </source>
</reference>
<evidence type="ECO:0000313" key="2">
    <source>
        <dbReference type="Proteomes" id="UP000251211"/>
    </source>
</evidence>
<organism evidence="1 2">
    <name type="scientific">Rhodococcus wratislaviensis</name>
    <name type="common">Tsukamurella wratislaviensis</name>
    <dbReference type="NCBI Taxonomy" id="44752"/>
    <lineage>
        <taxon>Bacteria</taxon>
        <taxon>Bacillati</taxon>
        <taxon>Actinomycetota</taxon>
        <taxon>Actinomycetes</taxon>
        <taxon>Mycobacteriales</taxon>
        <taxon>Nocardiaceae</taxon>
        <taxon>Rhodococcus</taxon>
    </lineage>
</organism>
<protein>
    <submittedName>
        <fullName evidence="1">Uncharacterized protein</fullName>
    </submittedName>
</protein>
<gene>
    <name evidence="1" type="ORF">NCTC13229_02931</name>
</gene>
<dbReference type="EMBL" id="UAUI01000011">
    <property type="protein sequence ID" value="SPZ39452.1"/>
    <property type="molecule type" value="Genomic_DNA"/>
</dbReference>
<dbReference type="AlphaFoldDB" id="A0AB38FDT6"/>
<evidence type="ECO:0000313" key="1">
    <source>
        <dbReference type="EMBL" id="SPZ39452.1"/>
    </source>
</evidence>
<proteinExistence type="predicted"/>